<organism evidence="1 2">
    <name type="scientific">Gymnopus androsaceus JB14</name>
    <dbReference type="NCBI Taxonomy" id="1447944"/>
    <lineage>
        <taxon>Eukaryota</taxon>
        <taxon>Fungi</taxon>
        <taxon>Dikarya</taxon>
        <taxon>Basidiomycota</taxon>
        <taxon>Agaricomycotina</taxon>
        <taxon>Agaricomycetes</taxon>
        <taxon>Agaricomycetidae</taxon>
        <taxon>Agaricales</taxon>
        <taxon>Marasmiineae</taxon>
        <taxon>Omphalotaceae</taxon>
        <taxon>Gymnopus</taxon>
    </lineage>
</organism>
<evidence type="ECO:0000313" key="2">
    <source>
        <dbReference type="Proteomes" id="UP000799118"/>
    </source>
</evidence>
<dbReference type="AlphaFoldDB" id="A0A6A4HI59"/>
<dbReference type="Proteomes" id="UP000799118">
    <property type="component" value="Unassembled WGS sequence"/>
</dbReference>
<feature type="non-terminal residue" evidence="1">
    <location>
        <position position="1"/>
    </location>
</feature>
<feature type="non-terminal residue" evidence="1">
    <location>
        <position position="77"/>
    </location>
</feature>
<dbReference type="OrthoDB" id="3062525at2759"/>
<proteinExistence type="predicted"/>
<accession>A0A6A4HI59</accession>
<dbReference type="EMBL" id="ML769498">
    <property type="protein sequence ID" value="KAE9397360.1"/>
    <property type="molecule type" value="Genomic_DNA"/>
</dbReference>
<evidence type="ECO:0000313" key="1">
    <source>
        <dbReference type="EMBL" id="KAE9397360.1"/>
    </source>
</evidence>
<reference evidence="1" key="1">
    <citation type="journal article" date="2019" name="Environ. Microbiol.">
        <title>Fungal ecological strategies reflected in gene transcription - a case study of two litter decomposers.</title>
        <authorList>
            <person name="Barbi F."/>
            <person name="Kohler A."/>
            <person name="Barry K."/>
            <person name="Baskaran P."/>
            <person name="Daum C."/>
            <person name="Fauchery L."/>
            <person name="Ihrmark K."/>
            <person name="Kuo A."/>
            <person name="LaButti K."/>
            <person name="Lipzen A."/>
            <person name="Morin E."/>
            <person name="Grigoriev I.V."/>
            <person name="Henrissat B."/>
            <person name="Lindahl B."/>
            <person name="Martin F."/>
        </authorList>
    </citation>
    <scope>NUCLEOTIDE SEQUENCE</scope>
    <source>
        <strain evidence="1">JB14</strain>
    </source>
</reference>
<protein>
    <submittedName>
        <fullName evidence="1">Uncharacterized protein</fullName>
    </submittedName>
</protein>
<gene>
    <name evidence="1" type="ORF">BT96DRAFT_781096</name>
</gene>
<sequence length="77" mass="8575">TNCRSPYKCYGKAAQLLNNLPEKWNPLVKQPEDSEPDSLDASALENGEVFDWRLTTKGTLADAFRIFTEGEKSTAVP</sequence>
<keyword evidence="2" id="KW-1185">Reference proteome</keyword>
<name>A0A6A4HI59_9AGAR</name>